<keyword evidence="2" id="KW-0479">Metal-binding</keyword>
<dbReference type="PANTHER" id="PTHR23080:SF133">
    <property type="entry name" value="SI:CH211-262I1.5-RELATED"/>
    <property type="match status" value="1"/>
</dbReference>
<keyword evidence="3" id="KW-0862">Zinc</keyword>
<organism evidence="6 7">
    <name type="scientific">Pinctada imbricata</name>
    <name type="common">Atlantic pearl-oyster</name>
    <name type="synonym">Pinctada martensii</name>
    <dbReference type="NCBI Taxonomy" id="66713"/>
    <lineage>
        <taxon>Eukaryota</taxon>
        <taxon>Metazoa</taxon>
        <taxon>Spiralia</taxon>
        <taxon>Lophotrochozoa</taxon>
        <taxon>Mollusca</taxon>
        <taxon>Bivalvia</taxon>
        <taxon>Autobranchia</taxon>
        <taxon>Pteriomorphia</taxon>
        <taxon>Pterioida</taxon>
        <taxon>Pterioidea</taxon>
        <taxon>Pteriidae</taxon>
        <taxon>Pinctada</taxon>
    </lineage>
</organism>
<keyword evidence="3" id="KW-0863">Zinc-finger</keyword>
<dbReference type="InterPro" id="IPR027806">
    <property type="entry name" value="HARBI1_dom"/>
</dbReference>
<comment type="cofactor">
    <cofactor evidence="1">
        <name>a divalent metal cation</name>
        <dbReference type="ChEBI" id="CHEBI:60240"/>
    </cofactor>
</comment>
<name>A0AA88Y168_PINIB</name>
<proteinExistence type="predicted"/>
<evidence type="ECO:0000256" key="1">
    <source>
        <dbReference type="ARBA" id="ARBA00001968"/>
    </source>
</evidence>
<dbReference type="Pfam" id="PF13359">
    <property type="entry name" value="DDE_Tnp_4"/>
    <property type="match status" value="1"/>
</dbReference>
<feature type="compositionally biased region" description="Low complexity" evidence="4">
    <location>
        <begin position="88"/>
        <end position="100"/>
    </location>
</feature>
<keyword evidence="7" id="KW-1185">Reference proteome</keyword>
<accession>A0AA88Y168</accession>
<evidence type="ECO:0000256" key="4">
    <source>
        <dbReference type="SAM" id="MobiDB-lite"/>
    </source>
</evidence>
<protein>
    <recommendedName>
        <fullName evidence="5">SWIM-type domain-containing protein</fullName>
    </recommendedName>
</protein>
<evidence type="ECO:0000256" key="2">
    <source>
        <dbReference type="ARBA" id="ARBA00022723"/>
    </source>
</evidence>
<feature type="domain" description="SWIM-type" evidence="5">
    <location>
        <begin position="614"/>
        <end position="653"/>
    </location>
</feature>
<dbReference type="PROSITE" id="PS50966">
    <property type="entry name" value="ZF_SWIM"/>
    <property type="match status" value="1"/>
</dbReference>
<dbReference type="InterPro" id="IPR007527">
    <property type="entry name" value="Znf_SWIM"/>
</dbReference>
<evidence type="ECO:0000256" key="3">
    <source>
        <dbReference type="PROSITE-ProRule" id="PRU00325"/>
    </source>
</evidence>
<dbReference type="EMBL" id="VSWD01000008">
    <property type="protein sequence ID" value="KAK3095980.1"/>
    <property type="molecule type" value="Genomic_DNA"/>
</dbReference>
<dbReference type="GO" id="GO:0008270">
    <property type="term" value="F:zinc ion binding"/>
    <property type="evidence" value="ECO:0007669"/>
    <property type="project" value="UniProtKB-KW"/>
</dbReference>
<dbReference type="Proteomes" id="UP001186944">
    <property type="component" value="Unassembled WGS sequence"/>
</dbReference>
<evidence type="ECO:0000259" key="5">
    <source>
        <dbReference type="PROSITE" id="PS50966"/>
    </source>
</evidence>
<evidence type="ECO:0000313" key="7">
    <source>
        <dbReference type="Proteomes" id="UP001186944"/>
    </source>
</evidence>
<reference evidence="6" key="1">
    <citation type="submission" date="2019-08" db="EMBL/GenBank/DDBJ databases">
        <title>The improved chromosome-level genome for the pearl oyster Pinctada fucata martensii using PacBio sequencing and Hi-C.</title>
        <authorList>
            <person name="Zheng Z."/>
        </authorList>
    </citation>
    <scope>NUCLEOTIDE SEQUENCE</scope>
    <source>
        <strain evidence="6">ZZ-2019</strain>
        <tissue evidence="6">Adductor muscle</tissue>
    </source>
</reference>
<evidence type="ECO:0000313" key="6">
    <source>
        <dbReference type="EMBL" id="KAK3095980.1"/>
    </source>
</evidence>
<gene>
    <name evidence="6" type="ORF">FSP39_021599</name>
</gene>
<feature type="region of interest" description="Disordered" evidence="4">
    <location>
        <begin position="67"/>
        <end position="100"/>
    </location>
</feature>
<sequence length="694" mass="79088">MPGQKACYFQCVLCSKRTKPKERRKVTPSVKKFLRKSFLLECTANDVICNKYRLKFCRDSNESSRAVTAKEKNRKTDSDDEFEPPQPKQQKLSSPPSVSLSIKSTVKSHGYCIICRKPGPKLIVISPDIRTKVLINNNVLIPAGSHCCPSHITEDCLSDESIESIQTMHEQSYLNRSTILDIVTRLREICIRQNKVRLDFDSPGTLQDDDYKELTGLSKHAFDDLFSCIEAYFRNTPTRSQRCSLAIFLCKMRNGLSNKFLATLFNISKSSVRRAISTVRKAMMRGFVPQNLGFNHISREKVISDHTRQIAQSLLGDVGIPKAILVLDGTYIYIEKSNNFHFQRRSYSLHKGRPLVKPMVITTTTGYYVSILGPYFADSKNNDASILTHILKSNVEDIRNWVEKDDTFVVDRGFRDSLTLLEDLGIKAEMPRFLGRGDKQMTTEDAKMSRLVTKVRWVVESANARIKMWKYLAKTLPTNQVPNIGDYVRIVCALSNKYFPPLNPTLDHEADESEAAKMLHLSRKVNELKNYVEENGLVRKTAKWKRVNDDDIDDFPTIDEERLRNITCGTYQLKLSTSYIQEHVDNESDIFIHKDDPTLLRIKIQSRHTSSRKYTVWIRYSDTDVESWYCLCRAGARVVGVCSHVAALLWYFGGASSSGRSSFGVRDWGATITDAVDIIPEIIDGSDSEDDIEE</sequence>
<dbReference type="AlphaFoldDB" id="A0AA88Y168"/>
<dbReference type="PANTHER" id="PTHR23080">
    <property type="entry name" value="THAP DOMAIN PROTEIN"/>
    <property type="match status" value="1"/>
</dbReference>
<feature type="compositionally biased region" description="Basic and acidic residues" evidence="4">
    <location>
        <begin position="67"/>
        <end position="77"/>
    </location>
</feature>
<comment type="caution">
    <text evidence="6">The sequence shown here is derived from an EMBL/GenBank/DDBJ whole genome shotgun (WGS) entry which is preliminary data.</text>
</comment>